<accession>A0ABW4ZV25</accession>
<dbReference type="InterPro" id="IPR037523">
    <property type="entry name" value="VOC_core"/>
</dbReference>
<evidence type="ECO:0000259" key="1">
    <source>
        <dbReference type="PROSITE" id="PS51819"/>
    </source>
</evidence>
<dbReference type="Gene3D" id="3.10.180.10">
    <property type="entry name" value="2,3-Dihydroxybiphenyl 1,2-Dioxygenase, domain 1"/>
    <property type="match status" value="1"/>
</dbReference>
<dbReference type="PROSITE" id="PS51819">
    <property type="entry name" value="VOC"/>
    <property type="match status" value="1"/>
</dbReference>
<dbReference type="Proteomes" id="UP001597343">
    <property type="component" value="Unassembled WGS sequence"/>
</dbReference>
<feature type="domain" description="VOC" evidence="1">
    <location>
        <begin position="6"/>
        <end position="117"/>
    </location>
</feature>
<protein>
    <submittedName>
        <fullName evidence="2">VOC family protein</fullName>
    </submittedName>
</protein>
<dbReference type="InterPro" id="IPR004360">
    <property type="entry name" value="Glyas_Fos-R_dOase_dom"/>
</dbReference>
<comment type="caution">
    <text evidence="2">The sequence shown here is derived from an EMBL/GenBank/DDBJ whole genome shotgun (WGS) entry which is preliminary data.</text>
</comment>
<reference evidence="3" key="1">
    <citation type="journal article" date="2019" name="Int. J. Syst. Evol. Microbiol.">
        <title>The Global Catalogue of Microorganisms (GCM) 10K type strain sequencing project: providing services to taxonomists for standard genome sequencing and annotation.</title>
        <authorList>
            <consortium name="The Broad Institute Genomics Platform"/>
            <consortium name="The Broad Institute Genome Sequencing Center for Infectious Disease"/>
            <person name="Wu L."/>
            <person name="Ma J."/>
        </authorList>
    </citation>
    <scope>NUCLEOTIDE SEQUENCE [LARGE SCALE GENOMIC DNA]</scope>
    <source>
        <strain evidence="3">CGMCC 1.13574</strain>
    </source>
</reference>
<dbReference type="EMBL" id="JBHUIO010000005">
    <property type="protein sequence ID" value="MFD2169593.1"/>
    <property type="molecule type" value="Genomic_DNA"/>
</dbReference>
<organism evidence="2 3">
    <name type="scientific">Tumebacillus lipolyticus</name>
    <dbReference type="NCBI Taxonomy" id="1280370"/>
    <lineage>
        <taxon>Bacteria</taxon>
        <taxon>Bacillati</taxon>
        <taxon>Bacillota</taxon>
        <taxon>Bacilli</taxon>
        <taxon>Bacillales</taxon>
        <taxon>Alicyclobacillaceae</taxon>
        <taxon>Tumebacillus</taxon>
    </lineage>
</organism>
<dbReference type="RefSeq" id="WP_386044869.1">
    <property type="nucleotide sequence ID" value="NZ_JBHUIO010000005.1"/>
</dbReference>
<proteinExistence type="predicted"/>
<dbReference type="Pfam" id="PF00903">
    <property type="entry name" value="Glyoxalase"/>
    <property type="match status" value="1"/>
</dbReference>
<name>A0ABW4ZV25_9BACL</name>
<keyword evidence="3" id="KW-1185">Reference proteome</keyword>
<gene>
    <name evidence="2" type="ORF">ACFSOY_06255</name>
</gene>
<evidence type="ECO:0000313" key="2">
    <source>
        <dbReference type="EMBL" id="MFD2169593.1"/>
    </source>
</evidence>
<sequence length="118" mass="13265">MHKIVDLEEVLFFVQDVTQAKQWYMKLLDTNPTFDDPNYCTFQLGRVTIGLHPSDSKTASGVAGQVAYWRVENLTSTIDHFVAHGCTVFRGPIVGIDGPQICQVKDPHGNVWGFVERN</sequence>
<evidence type="ECO:0000313" key="3">
    <source>
        <dbReference type="Proteomes" id="UP001597343"/>
    </source>
</evidence>
<dbReference type="InterPro" id="IPR029068">
    <property type="entry name" value="Glyas_Bleomycin-R_OHBP_Dase"/>
</dbReference>
<dbReference type="SUPFAM" id="SSF54593">
    <property type="entry name" value="Glyoxalase/Bleomycin resistance protein/Dihydroxybiphenyl dioxygenase"/>
    <property type="match status" value="1"/>
</dbReference>